<accession>A0A0C2J8U5</accession>
<evidence type="ECO:0000313" key="2">
    <source>
        <dbReference type="EMBL" id="KII74204.1"/>
    </source>
</evidence>
<feature type="compositionally biased region" description="Polar residues" evidence="1">
    <location>
        <begin position="187"/>
        <end position="198"/>
    </location>
</feature>
<name>A0A0C2J8U5_THEKT</name>
<comment type="caution">
    <text evidence="2">The sequence shown here is derived from an EMBL/GenBank/DDBJ whole genome shotgun (WGS) entry which is preliminary data.</text>
</comment>
<keyword evidence="3" id="KW-1185">Reference proteome</keyword>
<feature type="compositionally biased region" description="Polar residues" evidence="1">
    <location>
        <begin position="14"/>
        <end position="34"/>
    </location>
</feature>
<feature type="region of interest" description="Disordered" evidence="1">
    <location>
        <begin position="139"/>
        <end position="249"/>
    </location>
</feature>
<feature type="region of interest" description="Disordered" evidence="1">
    <location>
        <begin position="281"/>
        <end position="316"/>
    </location>
</feature>
<dbReference type="EMBL" id="JWZT01000510">
    <property type="protein sequence ID" value="KII74204.1"/>
    <property type="molecule type" value="Genomic_DNA"/>
</dbReference>
<feature type="compositionally biased region" description="Acidic residues" evidence="1">
    <location>
        <begin position="171"/>
        <end position="183"/>
    </location>
</feature>
<feature type="compositionally biased region" description="Polar residues" evidence="1">
    <location>
        <begin position="236"/>
        <end position="249"/>
    </location>
</feature>
<proteinExistence type="predicted"/>
<dbReference type="AlphaFoldDB" id="A0A0C2J8U5"/>
<protein>
    <submittedName>
        <fullName evidence="2">Uncharacterized protein</fullName>
    </submittedName>
</protein>
<evidence type="ECO:0000256" key="1">
    <source>
        <dbReference type="SAM" id="MobiDB-lite"/>
    </source>
</evidence>
<feature type="compositionally biased region" description="Polar residues" evidence="1">
    <location>
        <begin position="284"/>
        <end position="298"/>
    </location>
</feature>
<organism evidence="2 3">
    <name type="scientific">Thelohanellus kitauei</name>
    <name type="common">Myxosporean</name>
    <dbReference type="NCBI Taxonomy" id="669202"/>
    <lineage>
        <taxon>Eukaryota</taxon>
        <taxon>Metazoa</taxon>
        <taxon>Cnidaria</taxon>
        <taxon>Myxozoa</taxon>
        <taxon>Myxosporea</taxon>
        <taxon>Bivalvulida</taxon>
        <taxon>Platysporina</taxon>
        <taxon>Myxobolidae</taxon>
        <taxon>Thelohanellus</taxon>
    </lineage>
</organism>
<sequence>MDEQAPALRPDPATASTGQTLRDTTASLQSSQPVLQERISRESAHPLTMALEPESPGWSFDVSGLEELNNLIEAGQTSDNRLQSGIYEINLGSTAEASSTFQDTSDIRGSSRTNIPEINEIPTKGQAVGFAGSLSHGRNGNDIIPRLTLDTSTGPDRDSGTQVVPGKNTEISDETLNWDDTNADDATYQSKDTWTENIPESEPPVTTYDPSGQTSEIEMPEFAAGTSSGDADAIVPQSTSSGGRKRSSQTNSICLNDRFKSTGMSSNTICLRNILPHNGESERCSTPYNIKTSSNESLAQDFDLGPPYEVTQTSIK</sequence>
<feature type="region of interest" description="Disordered" evidence="1">
    <location>
        <begin position="1"/>
        <end position="36"/>
    </location>
</feature>
<reference evidence="2 3" key="1">
    <citation type="journal article" date="2014" name="Genome Biol. Evol.">
        <title>The genome of the myxosporean Thelohanellus kitauei shows adaptations to nutrient acquisition within its fish host.</title>
        <authorList>
            <person name="Yang Y."/>
            <person name="Xiong J."/>
            <person name="Zhou Z."/>
            <person name="Huo F."/>
            <person name="Miao W."/>
            <person name="Ran C."/>
            <person name="Liu Y."/>
            <person name="Zhang J."/>
            <person name="Feng J."/>
            <person name="Wang M."/>
            <person name="Wang M."/>
            <person name="Wang L."/>
            <person name="Yao B."/>
        </authorList>
    </citation>
    <scope>NUCLEOTIDE SEQUENCE [LARGE SCALE GENOMIC DNA]</scope>
    <source>
        <strain evidence="2">Wuqing</strain>
    </source>
</reference>
<gene>
    <name evidence="2" type="ORF">RF11_00578</name>
</gene>
<dbReference type="Proteomes" id="UP000031668">
    <property type="component" value="Unassembled WGS sequence"/>
</dbReference>
<evidence type="ECO:0000313" key="3">
    <source>
        <dbReference type="Proteomes" id="UP000031668"/>
    </source>
</evidence>